<keyword evidence="1" id="KW-1133">Transmembrane helix</keyword>
<dbReference type="InterPro" id="IPR037185">
    <property type="entry name" value="EmrE-like"/>
</dbReference>
<gene>
    <name evidence="3" type="ORF">tinsulaeT_16170</name>
</gene>
<accession>A0ABQ6GSA4</accession>
<feature type="transmembrane region" description="Helical" evidence="1">
    <location>
        <begin position="70"/>
        <end position="92"/>
    </location>
</feature>
<feature type="transmembrane region" description="Helical" evidence="1">
    <location>
        <begin position="39"/>
        <end position="58"/>
    </location>
</feature>
<feature type="transmembrane region" description="Helical" evidence="1">
    <location>
        <begin position="235"/>
        <end position="252"/>
    </location>
</feature>
<feature type="domain" description="EamA" evidence="2">
    <location>
        <begin position="145"/>
        <end position="271"/>
    </location>
</feature>
<comment type="caution">
    <text evidence="3">The sequence shown here is derived from an EMBL/GenBank/DDBJ whole genome shotgun (WGS) entry which is preliminary data.</text>
</comment>
<feature type="transmembrane region" description="Helical" evidence="1">
    <location>
        <begin position="98"/>
        <end position="115"/>
    </location>
</feature>
<proteinExistence type="predicted"/>
<dbReference type="EMBL" id="BSST01000001">
    <property type="protein sequence ID" value="GLX78277.1"/>
    <property type="molecule type" value="Genomic_DNA"/>
</dbReference>
<keyword evidence="4" id="KW-1185">Reference proteome</keyword>
<dbReference type="Proteomes" id="UP001157186">
    <property type="component" value="Unassembled WGS sequence"/>
</dbReference>
<dbReference type="SUPFAM" id="SSF103481">
    <property type="entry name" value="Multidrug resistance efflux transporter EmrE"/>
    <property type="match status" value="2"/>
</dbReference>
<evidence type="ECO:0000259" key="2">
    <source>
        <dbReference type="Pfam" id="PF00892"/>
    </source>
</evidence>
<reference evidence="3 4" key="1">
    <citation type="submission" date="2023-03" db="EMBL/GenBank/DDBJ databases">
        <title>Draft genome sequence of Thalassotalea insulae KCTC 62186T.</title>
        <authorList>
            <person name="Sawabe T."/>
        </authorList>
    </citation>
    <scope>NUCLEOTIDE SEQUENCE [LARGE SCALE GENOMIC DNA]</scope>
    <source>
        <strain evidence="3 4">KCTC 62186</strain>
    </source>
</reference>
<evidence type="ECO:0000313" key="3">
    <source>
        <dbReference type="EMBL" id="GLX78277.1"/>
    </source>
</evidence>
<keyword evidence="1" id="KW-0812">Transmembrane</keyword>
<feature type="domain" description="EamA" evidence="2">
    <location>
        <begin position="9"/>
        <end position="138"/>
    </location>
</feature>
<evidence type="ECO:0000256" key="1">
    <source>
        <dbReference type="SAM" id="Phobius"/>
    </source>
</evidence>
<feature type="transmembrane region" description="Helical" evidence="1">
    <location>
        <begin position="144"/>
        <end position="164"/>
    </location>
</feature>
<dbReference type="PANTHER" id="PTHR22911:SF103">
    <property type="entry name" value="BLR2811 PROTEIN"/>
    <property type="match status" value="1"/>
</dbReference>
<name>A0ABQ6GSA4_9GAMM</name>
<feature type="transmembrane region" description="Helical" evidence="1">
    <location>
        <begin position="258"/>
        <end position="275"/>
    </location>
</feature>
<feature type="transmembrane region" description="Helical" evidence="1">
    <location>
        <begin position="176"/>
        <end position="194"/>
    </location>
</feature>
<dbReference type="InterPro" id="IPR000620">
    <property type="entry name" value="EamA_dom"/>
</dbReference>
<protein>
    <submittedName>
        <fullName evidence="3">Membrane protein</fullName>
    </submittedName>
</protein>
<organism evidence="3 4">
    <name type="scientific">Thalassotalea insulae</name>
    <dbReference type="NCBI Taxonomy" id="2056778"/>
    <lineage>
        <taxon>Bacteria</taxon>
        <taxon>Pseudomonadati</taxon>
        <taxon>Pseudomonadota</taxon>
        <taxon>Gammaproteobacteria</taxon>
        <taxon>Alteromonadales</taxon>
        <taxon>Colwelliaceae</taxon>
        <taxon>Thalassotalea</taxon>
    </lineage>
</organism>
<dbReference type="RefSeq" id="WP_284244164.1">
    <property type="nucleotide sequence ID" value="NZ_BSST01000001.1"/>
</dbReference>
<feature type="transmembrane region" description="Helical" evidence="1">
    <location>
        <begin position="206"/>
        <end position="228"/>
    </location>
</feature>
<dbReference type="PANTHER" id="PTHR22911">
    <property type="entry name" value="ACYL-MALONYL CONDENSING ENZYME-RELATED"/>
    <property type="match status" value="1"/>
</dbReference>
<keyword evidence="1" id="KW-0472">Membrane</keyword>
<sequence length="287" mass="31692">MPKLTIGLAMLLLIIGNNIAVLSDALIKNLPKDVAVYQFILYRQLSAIVLLIPFCIFSKNTHFFTGLKWHIVRGHIWLFGAVFMVIALSTLPLATVNALFYTAPILMLLLAMLFFKEKGTFSSILVAALGFIGVLIIVKPSHFSWAVLAAFIVALTMALNNLLVKKLPSHHNVFQTLLLTSLVGTPVALALVLWEGQAWSWPSLFIATSSNVFILTYAGICVWVYRYIEANKIAAAEYTGLIGAIAIGILWFNESPEPTMYLGSAMIVLPLIWLAKKEQSKQKIVNS</sequence>
<evidence type="ECO:0000313" key="4">
    <source>
        <dbReference type="Proteomes" id="UP001157186"/>
    </source>
</evidence>
<feature type="transmembrane region" description="Helical" evidence="1">
    <location>
        <begin position="120"/>
        <end position="138"/>
    </location>
</feature>
<dbReference type="Gene3D" id="1.10.3730.20">
    <property type="match status" value="1"/>
</dbReference>
<dbReference type="Pfam" id="PF00892">
    <property type="entry name" value="EamA"/>
    <property type="match status" value="2"/>
</dbReference>